<evidence type="ECO:0000256" key="4">
    <source>
        <dbReference type="ARBA" id="ARBA00022553"/>
    </source>
</evidence>
<keyword evidence="8" id="KW-1133">Transmembrane helix</keyword>
<dbReference type="GO" id="GO:0000155">
    <property type="term" value="F:phosphorelay sensor kinase activity"/>
    <property type="evidence" value="ECO:0007669"/>
    <property type="project" value="InterPro"/>
</dbReference>
<dbReference type="Gene3D" id="1.10.287.130">
    <property type="match status" value="1"/>
</dbReference>
<dbReference type="EMBL" id="CP002582">
    <property type="protein sequence ID" value="ADZ84991.1"/>
    <property type="molecule type" value="Genomic_DNA"/>
</dbReference>
<comment type="catalytic activity">
    <reaction evidence="1">
        <text>ATP + protein L-histidine = ADP + protein N-phospho-L-histidine.</text>
        <dbReference type="EC" id="2.7.13.3"/>
    </reaction>
</comment>
<keyword evidence="8" id="KW-0812">Transmembrane</keyword>
<dbReference type="HOGENOM" id="CLU_480400_0_0_9"/>
<dbReference type="Proteomes" id="UP000008467">
    <property type="component" value="Chromosome"/>
</dbReference>
<dbReference type="InterPro" id="IPR003661">
    <property type="entry name" value="HisK_dim/P_dom"/>
</dbReference>
<dbReference type="AlphaFoldDB" id="F2JQK7"/>
<evidence type="ECO:0000256" key="5">
    <source>
        <dbReference type="ARBA" id="ARBA00022679"/>
    </source>
</evidence>
<evidence type="ECO:0000313" key="10">
    <source>
        <dbReference type="EMBL" id="ADZ84991.1"/>
    </source>
</evidence>
<evidence type="ECO:0000256" key="3">
    <source>
        <dbReference type="ARBA" id="ARBA00012438"/>
    </source>
</evidence>
<dbReference type="Gene3D" id="3.30.565.10">
    <property type="entry name" value="Histidine kinase-like ATPase, C-terminal domain"/>
    <property type="match status" value="1"/>
</dbReference>
<dbReference type="PANTHER" id="PTHR45453">
    <property type="entry name" value="PHOSPHATE REGULON SENSOR PROTEIN PHOR"/>
    <property type="match status" value="1"/>
</dbReference>
<evidence type="ECO:0000256" key="2">
    <source>
        <dbReference type="ARBA" id="ARBA00004370"/>
    </source>
</evidence>
<dbReference type="RefSeq" id="WP_013658268.1">
    <property type="nucleotide sequence ID" value="NC_015275.1"/>
</dbReference>
<dbReference type="InterPro" id="IPR036890">
    <property type="entry name" value="HATPase_C_sf"/>
</dbReference>
<dbReference type="KEGG" id="cle:Clole_3299"/>
<dbReference type="GO" id="GO:0016036">
    <property type="term" value="P:cellular response to phosphate starvation"/>
    <property type="evidence" value="ECO:0007669"/>
    <property type="project" value="TreeGrafter"/>
</dbReference>
<dbReference type="Pfam" id="PF00512">
    <property type="entry name" value="HisKA"/>
    <property type="match status" value="1"/>
</dbReference>
<dbReference type="InterPro" id="IPR003594">
    <property type="entry name" value="HATPase_dom"/>
</dbReference>
<dbReference type="PROSITE" id="PS50109">
    <property type="entry name" value="HIS_KIN"/>
    <property type="match status" value="1"/>
</dbReference>
<gene>
    <name evidence="10" type="ordered locus">Clole_3299</name>
</gene>
<dbReference type="SUPFAM" id="SSF55874">
    <property type="entry name" value="ATPase domain of HSP90 chaperone/DNA topoisomerase II/histidine kinase"/>
    <property type="match status" value="1"/>
</dbReference>
<protein>
    <recommendedName>
        <fullName evidence="3">histidine kinase</fullName>
        <ecNumber evidence="3">2.7.13.3</ecNumber>
    </recommendedName>
</protein>
<feature type="transmembrane region" description="Helical" evidence="8">
    <location>
        <begin position="332"/>
        <end position="352"/>
    </location>
</feature>
<dbReference type="SUPFAM" id="SSF47384">
    <property type="entry name" value="Homodimeric domain of signal transducing histidine kinase"/>
    <property type="match status" value="1"/>
</dbReference>
<name>F2JQK7_CELLD</name>
<feature type="domain" description="Histidine kinase" evidence="9">
    <location>
        <begin position="371"/>
        <end position="581"/>
    </location>
</feature>
<dbReference type="InterPro" id="IPR036097">
    <property type="entry name" value="HisK_dim/P_sf"/>
</dbReference>
<dbReference type="CDD" id="cd00082">
    <property type="entry name" value="HisKA"/>
    <property type="match status" value="1"/>
</dbReference>
<dbReference type="SMART" id="SM00387">
    <property type="entry name" value="HATPase_c"/>
    <property type="match status" value="1"/>
</dbReference>
<evidence type="ECO:0000256" key="6">
    <source>
        <dbReference type="ARBA" id="ARBA00022777"/>
    </source>
</evidence>
<dbReference type="STRING" id="642492.Clole_3299"/>
<evidence type="ECO:0000259" key="9">
    <source>
        <dbReference type="PROSITE" id="PS50109"/>
    </source>
</evidence>
<reference evidence="10 11" key="1">
    <citation type="journal article" date="2011" name="J. Bacteriol.">
        <title>Complete genome sequence of the cellulose-degrading bacterium Cellulosilyticum lentocellum.</title>
        <authorList>
            <consortium name="US DOE Joint Genome Institute"/>
            <person name="Miller D.A."/>
            <person name="Suen G."/>
            <person name="Bruce D."/>
            <person name="Copeland A."/>
            <person name="Cheng J.F."/>
            <person name="Detter C."/>
            <person name="Goodwin L.A."/>
            <person name="Han C.S."/>
            <person name="Hauser L.J."/>
            <person name="Land M.L."/>
            <person name="Lapidus A."/>
            <person name="Lucas S."/>
            <person name="Meincke L."/>
            <person name="Pitluck S."/>
            <person name="Tapia R."/>
            <person name="Teshima H."/>
            <person name="Woyke T."/>
            <person name="Fox B.G."/>
            <person name="Angert E.R."/>
            <person name="Currie C.R."/>
        </authorList>
    </citation>
    <scope>NUCLEOTIDE SEQUENCE [LARGE SCALE GENOMIC DNA]</scope>
    <source>
        <strain evidence="11">ATCC 49066 / DSM 5427 / NCIMB 11756 / RHM5</strain>
    </source>
</reference>
<dbReference type="GO" id="GO:0004721">
    <property type="term" value="F:phosphoprotein phosphatase activity"/>
    <property type="evidence" value="ECO:0007669"/>
    <property type="project" value="TreeGrafter"/>
</dbReference>
<dbReference type="EC" id="2.7.13.3" evidence="3"/>
<proteinExistence type="predicted"/>
<dbReference type="Pfam" id="PF02518">
    <property type="entry name" value="HATPase_c"/>
    <property type="match status" value="1"/>
</dbReference>
<organism evidence="10 11">
    <name type="scientific">Cellulosilyticum lentocellum (strain ATCC 49066 / DSM 5427 / NCIMB 11756 / RHM5)</name>
    <name type="common">Clostridium lentocellum</name>
    <dbReference type="NCBI Taxonomy" id="642492"/>
    <lineage>
        <taxon>Bacteria</taxon>
        <taxon>Bacillati</taxon>
        <taxon>Bacillota</taxon>
        <taxon>Clostridia</taxon>
        <taxon>Lachnospirales</taxon>
        <taxon>Cellulosilyticaceae</taxon>
        <taxon>Cellulosilyticum</taxon>
    </lineage>
</organism>
<dbReference type="GO" id="GO:0005886">
    <property type="term" value="C:plasma membrane"/>
    <property type="evidence" value="ECO:0007669"/>
    <property type="project" value="TreeGrafter"/>
</dbReference>
<accession>F2JQK7</accession>
<keyword evidence="4" id="KW-0597">Phosphoprotein</keyword>
<dbReference type="InterPro" id="IPR005467">
    <property type="entry name" value="His_kinase_dom"/>
</dbReference>
<dbReference type="InterPro" id="IPR050351">
    <property type="entry name" value="BphY/WalK/GraS-like"/>
</dbReference>
<keyword evidence="5" id="KW-0808">Transferase</keyword>
<evidence type="ECO:0000256" key="8">
    <source>
        <dbReference type="SAM" id="Phobius"/>
    </source>
</evidence>
<evidence type="ECO:0000256" key="7">
    <source>
        <dbReference type="ARBA" id="ARBA00023012"/>
    </source>
</evidence>
<dbReference type="PANTHER" id="PTHR45453:SF1">
    <property type="entry name" value="PHOSPHATE REGULON SENSOR PROTEIN PHOR"/>
    <property type="match status" value="1"/>
</dbReference>
<evidence type="ECO:0000313" key="11">
    <source>
        <dbReference type="Proteomes" id="UP000008467"/>
    </source>
</evidence>
<feature type="transmembrane region" description="Helical" evidence="8">
    <location>
        <begin position="12"/>
        <end position="34"/>
    </location>
</feature>
<comment type="subcellular location">
    <subcellularLocation>
        <location evidence="2">Membrane</location>
    </subcellularLocation>
</comment>
<keyword evidence="8" id="KW-0472">Membrane</keyword>
<keyword evidence="11" id="KW-1185">Reference proteome</keyword>
<keyword evidence="7" id="KW-0902">Two-component regulatory system</keyword>
<dbReference type="SMART" id="SM00388">
    <property type="entry name" value="HisKA"/>
    <property type="match status" value="1"/>
</dbReference>
<keyword evidence="6 10" id="KW-0418">Kinase</keyword>
<sequence length="581" mass="67883">MKNKMSFRKILLRVFAAFFAFYIGIMSLFTFVQYKHSKADCENRRAGFCSSIMEDIPSASEFSAEHRNIDTPLSYFFIMRRDFFCTNENYIRAALYTETGESVVKTGNYIACPNPIIVNESNFGKSSYESYFALVDVDKYLSSEQITHLFELMQKENDILKFSLSVSGYQYKNEIIPEKITIYKEEWKPTGVIPDKQIIKSASRIKREFLEEYTFIVEDVEGLKKYRADNCTFYPESIVNVGFMNIGDSYYYMKRSRNEKIIRRFETCTPTLTKEMMQEAKEQITISSFESEFYKEKGQIIRYFNEGGKNYYLVVNTVSFPLEIAIKNLAPVYVFSLIMIVLLVVILSKGLWKTYEKQILLEKNRRELTDTIGHELKTPLGIIRTYSEGLKEHISEEKRDHYLEVIIDETAKMDELILEMLDLSKLESKAYTLKEETFCLNTLIQEVLKNKERLFENQELEVTFTADQEWEIVADYKRMMQVINNLVINALIHTPEGGKIQISIEKGRVVIENEGEPIPENQLPLIWDAFYKGDKDKERCERGTGLGLSIVRNVLELHKMPYGVNNTDGGVKFWFELMRRK</sequence>
<dbReference type="eggNOG" id="COG2205">
    <property type="taxonomic scope" value="Bacteria"/>
</dbReference>
<evidence type="ECO:0000256" key="1">
    <source>
        <dbReference type="ARBA" id="ARBA00000085"/>
    </source>
</evidence>